<comment type="similarity">
    <text evidence="2">Belongs to the methyl-accepting chemotaxis (MCP) protein family.</text>
</comment>
<dbReference type="GO" id="GO:0007165">
    <property type="term" value="P:signal transduction"/>
    <property type="evidence" value="ECO:0007669"/>
    <property type="project" value="UniProtKB-KW"/>
</dbReference>
<dbReference type="Proteomes" id="UP000218288">
    <property type="component" value="Chromosome"/>
</dbReference>
<dbReference type="RefSeq" id="WP_096484974.1">
    <property type="nucleotide sequence ID" value="NZ_AP014809.1"/>
</dbReference>
<dbReference type="GO" id="GO:0016020">
    <property type="term" value="C:membrane"/>
    <property type="evidence" value="ECO:0007669"/>
    <property type="project" value="InterPro"/>
</dbReference>
<organism evidence="6 7">
    <name type="scientific">Methylorubrum populi</name>
    <dbReference type="NCBI Taxonomy" id="223967"/>
    <lineage>
        <taxon>Bacteria</taxon>
        <taxon>Pseudomonadati</taxon>
        <taxon>Pseudomonadota</taxon>
        <taxon>Alphaproteobacteria</taxon>
        <taxon>Hyphomicrobiales</taxon>
        <taxon>Methylobacteriaceae</taxon>
        <taxon>Methylorubrum</taxon>
    </lineage>
</organism>
<dbReference type="Gene3D" id="1.10.287.950">
    <property type="entry name" value="Methyl-accepting chemotaxis protein"/>
    <property type="match status" value="1"/>
</dbReference>
<dbReference type="PRINTS" id="PR00260">
    <property type="entry name" value="CHEMTRNSDUCR"/>
</dbReference>
<evidence type="ECO:0000313" key="6">
    <source>
        <dbReference type="EMBL" id="BAU90683.1"/>
    </source>
</evidence>
<dbReference type="PANTHER" id="PTHR32089:SF112">
    <property type="entry name" value="LYSOZYME-LIKE PROTEIN-RELATED"/>
    <property type="match status" value="1"/>
</dbReference>
<gene>
    <name evidence="6" type="ORF">MPPM_2078</name>
</gene>
<dbReference type="PROSITE" id="PS50111">
    <property type="entry name" value="CHEMOTAXIS_TRANSDUC_2"/>
    <property type="match status" value="1"/>
</dbReference>
<evidence type="ECO:0000256" key="3">
    <source>
        <dbReference type="PROSITE-ProRule" id="PRU00284"/>
    </source>
</evidence>
<protein>
    <submittedName>
        <fullName evidence="6">Methyl-accepting chemotaxis sensory transducer</fullName>
    </submittedName>
</protein>
<accession>A0A160PET4</accession>
<dbReference type="InterPro" id="IPR004090">
    <property type="entry name" value="Chemotax_Me-accpt_rcpt"/>
</dbReference>
<dbReference type="InterPro" id="IPR004089">
    <property type="entry name" value="MCPsignal_dom"/>
</dbReference>
<dbReference type="EMBL" id="AP014809">
    <property type="protein sequence ID" value="BAU90683.1"/>
    <property type="molecule type" value="Genomic_DNA"/>
</dbReference>
<dbReference type="PANTHER" id="PTHR32089">
    <property type="entry name" value="METHYL-ACCEPTING CHEMOTAXIS PROTEIN MCPB"/>
    <property type="match status" value="1"/>
</dbReference>
<dbReference type="Pfam" id="PF00015">
    <property type="entry name" value="MCPsignal"/>
    <property type="match status" value="1"/>
</dbReference>
<dbReference type="OrthoDB" id="9814866at2"/>
<dbReference type="Gene3D" id="3.30.450.20">
    <property type="entry name" value="PAS domain"/>
    <property type="match status" value="1"/>
</dbReference>
<dbReference type="SUPFAM" id="SSF58104">
    <property type="entry name" value="Methyl-accepting chemotaxis protein (MCP) signaling domain"/>
    <property type="match status" value="1"/>
</dbReference>
<reference evidence="6 7" key="1">
    <citation type="journal article" date="2016" name="Genome Announc.">
        <title>Complete Genome Sequence of Methylobacterium populi P-1M, Isolated from Pink-Pigmented Household Biofilm.</title>
        <authorList>
            <person name="Morohoshi T."/>
            <person name="Ikeda T."/>
        </authorList>
    </citation>
    <scope>NUCLEOTIDE SEQUENCE [LARGE SCALE GENOMIC DNA]</scope>
    <source>
        <strain evidence="6 7">P-1M</strain>
    </source>
</reference>
<keyword evidence="1 3" id="KW-0807">Transducer</keyword>
<feature type="region of interest" description="Disordered" evidence="4">
    <location>
        <begin position="1"/>
        <end position="23"/>
    </location>
</feature>
<evidence type="ECO:0000256" key="2">
    <source>
        <dbReference type="ARBA" id="ARBA00029447"/>
    </source>
</evidence>
<dbReference type="GO" id="GO:0004888">
    <property type="term" value="F:transmembrane signaling receptor activity"/>
    <property type="evidence" value="ECO:0007669"/>
    <property type="project" value="InterPro"/>
</dbReference>
<name>A0A160PET4_9HYPH</name>
<feature type="domain" description="Methyl-accepting transducer" evidence="5">
    <location>
        <begin position="41"/>
        <end position="111"/>
    </location>
</feature>
<evidence type="ECO:0000256" key="4">
    <source>
        <dbReference type="SAM" id="MobiDB-lite"/>
    </source>
</evidence>
<proteinExistence type="inferred from homology"/>
<evidence type="ECO:0000256" key="1">
    <source>
        <dbReference type="ARBA" id="ARBA00023224"/>
    </source>
</evidence>
<dbReference type="AlphaFoldDB" id="A0A160PET4"/>
<evidence type="ECO:0000259" key="5">
    <source>
        <dbReference type="PROSITE" id="PS50111"/>
    </source>
</evidence>
<dbReference type="GO" id="GO:0006935">
    <property type="term" value="P:chemotaxis"/>
    <property type="evidence" value="ECO:0007669"/>
    <property type="project" value="InterPro"/>
</dbReference>
<sequence>MTAPASVHSLFHGAVAQQPDGGPTTIADLTREVGRIAQDRVGRIRQITAQAKMLALNAPIEAARAGEHGRGFSVVAQEVRGIGAEIEALAQELETGLTTRIAELQHGVDAMTAKAEGERLVDLSLNAIELIDRNLYERTCDVRWWATDAAVVACAARTDGDRAAATADHASQRLGVILSAYTVYLDLWLCGRDGTVLANGRPDRFPGVRGRSVAGETWFRDAIRLRGGGDYVPGDVRRETQLGGAQVSTYAAGIYETEGGPACGVLAIHFDWEAQAKAIVEGVRIAQEDRARTRVLLVDAQNRVLAASDGRGALTETLAADLHGRESGLVRDPRTGAVTAFHRTPGYETYRGLGWYGVIVRGGA</sequence>
<evidence type="ECO:0000313" key="7">
    <source>
        <dbReference type="Proteomes" id="UP000218288"/>
    </source>
</evidence>